<comment type="caution">
    <text evidence="3">The sequence shown here is derived from an EMBL/GenBank/DDBJ whole genome shotgun (WGS) entry which is preliminary data.</text>
</comment>
<protein>
    <recommendedName>
        <fullName evidence="2">DUF4179 domain-containing protein</fullName>
    </recommendedName>
</protein>
<feature type="domain" description="DUF4179" evidence="2">
    <location>
        <begin position="61"/>
        <end position="145"/>
    </location>
</feature>
<evidence type="ECO:0000313" key="4">
    <source>
        <dbReference type="Proteomes" id="UP000019598"/>
    </source>
</evidence>
<accession>R9L6X3</accession>
<feature type="transmembrane region" description="Helical" evidence="1">
    <location>
        <begin position="52"/>
        <end position="72"/>
    </location>
</feature>
<dbReference type="HOGENOM" id="CLU_583741_0_0_9"/>
<organism evidence="3 4">
    <name type="scientific">Paenibacillus barengoltzii G22</name>
    <dbReference type="NCBI Taxonomy" id="1235795"/>
    <lineage>
        <taxon>Bacteria</taxon>
        <taxon>Bacillati</taxon>
        <taxon>Bacillota</taxon>
        <taxon>Bacilli</taxon>
        <taxon>Bacillales</taxon>
        <taxon>Paenibacillaceae</taxon>
        <taxon>Paenibacillus</taxon>
    </lineage>
</organism>
<dbReference type="InterPro" id="IPR025436">
    <property type="entry name" value="DUF4179"/>
</dbReference>
<name>R9L6X3_9BACL</name>
<dbReference type="EMBL" id="ASSZ01000033">
    <property type="protein sequence ID" value="EOS54410.1"/>
    <property type="molecule type" value="Genomic_DNA"/>
</dbReference>
<gene>
    <name evidence="3" type="ORF">C812_03651</name>
</gene>
<evidence type="ECO:0000313" key="3">
    <source>
        <dbReference type="EMBL" id="EOS54410.1"/>
    </source>
</evidence>
<reference evidence="3 4" key="1">
    <citation type="submission" date="2013-04" db="EMBL/GenBank/DDBJ databases">
        <title>The Genome Sequence of Paenibacillus barengoltzii G22.</title>
        <authorList>
            <consortium name="The Broad Institute Genomics Platform"/>
            <consortium name="The Broad Institute Genome Sequencing Center for Infectious Disease"/>
            <person name="Earl A."/>
            <person name="Xavier R."/>
            <person name="Elson C."/>
            <person name="Duck W."/>
            <person name="Walker B."/>
            <person name="Young S."/>
            <person name="Zeng Q."/>
            <person name="Gargeya S."/>
            <person name="Fitzgerald M."/>
            <person name="Haas B."/>
            <person name="Abouelleil A."/>
            <person name="Allen A.W."/>
            <person name="Alvarado L."/>
            <person name="Arachchi H.M."/>
            <person name="Berlin A.M."/>
            <person name="Chapman S.B."/>
            <person name="Gainer-Dewar J."/>
            <person name="Goldberg J."/>
            <person name="Griggs A."/>
            <person name="Gujja S."/>
            <person name="Hansen M."/>
            <person name="Howarth C."/>
            <person name="Imamovic A."/>
            <person name="Ireland A."/>
            <person name="Larimer J."/>
            <person name="McCowan C."/>
            <person name="Murphy C."/>
            <person name="Pearson M."/>
            <person name="Poon T.W."/>
            <person name="Priest M."/>
            <person name="Roberts A."/>
            <person name="Saif S."/>
            <person name="Shea T."/>
            <person name="Sisk P."/>
            <person name="Sykes S."/>
            <person name="Wortman J."/>
            <person name="Nusbaum C."/>
            <person name="Birren B."/>
        </authorList>
    </citation>
    <scope>NUCLEOTIDE SEQUENCE [LARGE SCALE GENOMIC DNA]</scope>
    <source>
        <strain evidence="3 4">G22</strain>
    </source>
</reference>
<dbReference type="AlphaFoldDB" id="R9L6X3"/>
<evidence type="ECO:0000259" key="2">
    <source>
        <dbReference type="Pfam" id="PF13786"/>
    </source>
</evidence>
<keyword evidence="1" id="KW-1133">Transmembrane helix</keyword>
<dbReference type="Pfam" id="PF13786">
    <property type="entry name" value="DUF4179"/>
    <property type="match status" value="1"/>
</dbReference>
<dbReference type="PATRIC" id="fig|1235795.3.peg.3623"/>
<dbReference type="Proteomes" id="UP000019598">
    <property type="component" value="Unassembled WGS sequence"/>
</dbReference>
<dbReference type="STRING" id="1235795.C812_03651"/>
<dbReference type="Gene3D" id="2.60.40.1630">
    <property type="entry name" value="bacillus anthracis domain"/>
    <property type="match status" value="1"/>
</dbReference>
<proteinExistence type="predicted"/>
<dbReference type="RefSeq" id="WP_016314052.1">
    <property type="nucleotide sequence ID" value="NZ_KE159654.1"/>
</dbReference>
<evidence type="ECO:0000256" key="1">
    <source>
        <dbReference type="SAM" id="Phobius"/>
    </source>
</evidence>
<keyword evidence="1" id="KW-0812">Transmembrane</keyword>
<keyword evidence="1" id="KW-0472">Membrane</keyword>
<sequence>MVDREEDQLVRYFDGIRLAEKQVLDEKMDAAIRRGIEQGQTLRSRWRVHRGWTWISGTAGVIAVCMLMFFIWQGGIPLGGSISTNASSTEVIPSYVDGLMTSEMERAAEHGLYQPIGKSAEVKGTKVTVDGVLADGRTVVVFYSMVNSKDPMAVDGYFAHMVDDEQRFSGTIYDPGTSFVDSENVTHTFFRITFPKGNAPTRMTFGINSGVMRDQLVVKFPIEWSSRPYEGLEKIIPVKQTATVDRTKIAIREMVLRPLSTTIVFEPEMRTNVYMAVNLKAKLYLGEKQENQFHYYTSSRSSFYDRESLANNEVILQGIDFESLYYSDWNEVTLQIDGFRVTKTSTRSFDLVIDTEKNEILTTDPSIQKVLVAPDQQSTQVSIYALKKQENKVKHPFEIKEEFTDHEGNKHRFLQKEMEVSPFYYSSDLTEVIRFKLEPKTYAQPLTFTLTETTESTFKPHEFKIKLK</sequence>
<dbReference type="GeneID" id="43346572"/>